<dbReference type="AlphaFoldDB" id="A0A1I0WB41"/>
<sequence length="146" mass="17147">MKFITLKIIFVFMISQFIYSQENIDCNANYKAEIIECPKETINAEKYAIVNWDFSEVKDATIKIEIVPILDCFNKDKAVAYKDTILLNIGNAENGIIGSKKLIHIEMMSKCFKWRVMVTKTNCEKISDWQYYYFIPVTDYKKIIKN</sequence>
<proteinExistence type="predicted"/>
<evidence type="ECO:0000313" key="2">
    <source>
        <dbReference type="Proteomes" id="UP000199604"/>
    </source>
</evidence>
<dbReference type="OrthoDB" id="1360301at2"/>
<reference evidence="2" key="1">
    <citation type="submission" date="2016-10" db="EMBL/GenBank/DDBJ databases">
        <authorList>
            <person name="Varghese N."/>
            <person name="Submissions S."/>
        </authorList>
    </citation>
    <scope>NUCLEOTIDE SEQUENCE [LARGE SCALE GENOMIC DNA]</scope>
    <source>
        <strain evidence="2">DSM 21789</strain>
    </source>
</reference>
<keyword evidence="2" id="KW-1185">Reference proteome</keyword>
<dbReference type="STRING" id="498292.SAMN05660845_0660"/>
<dbReference type="Proteomes" id="UP000199604">
    <property type="component" value="Unassembled WGS sequence"/>
</dbReference>
<evidence type="ECO:0000313" key="1">
    <source>
        <dbReference type="EMBL" id="SFA85831.1"/>
    </source>
</evidence>
<organism evidence="1 2">
    <name type="scientific">Flavobacterium swingsii</name>
    <dbReference type="NCBI Taxonomy" id="498292"/>
    <lineage>
        <taxon>Bacteria</taxon>
        <taxon>Pseudomonadati</taxon>
        <taxon>Bacteroidota</taxon>
        <taxon>Flavobacteriia</taxon>
        <taxon>Flavobacteriales</taxon>
        <taxon>Flavobacteriaceae</taxon>
        <taxon>Flavobacterium</taxon>
    </lineage>
</organism>
<name>A0A1I0WB41_9FLAO</name>
<dbReference type="EMBL" id="FOJT01000002">
    <property type="protein sequence ID" value="SFA85831.1"/>
    <property type="molecule type" value="Genomic_DNA"/>
</dbReference>
<protein>
    <submittedName>
        <fullName evidence="1">Uncharacterized protein</fullName>
    </submittedName>
</protein>
<accession>A0A1I0WB41</accession>
<gene>
    <name evidence="1" type="ORF">SAMN05660845_0660</name>
</gene>
<dbReference type="RefSeq" id="WP_091473920.1">
    <property type="nucleotide sequence ID" value="NZ_FOJT01000002.1"/>
</dbReference>